<organism evidence="1 2">
    <name type="scientific">Zarea fungicola</name>
    <dbReference type="NCBI Taxonomy" id="93591"/>
    <lineage>
        <taxon>Eukaryota</taxon>
        <taxon>Fungi</taxon>
        <taxon>Dikarya</taxon>
        <taxon>Ascomycota</taxon>
        <taxon>Pezizomycotina</taxon>
        <taxon>Sordariomycetes</taxon>
        <taxon>Hypocreomycetidae</taxon>
        <taxon>Hypocreales</taxon>
        <taxon>Cordycipitaceae</taxon>
        <taxon>Zarea</taxon>
    </lineage>
</organism>
<comment type="caution">
    <text evidence="1">The sequence shown here is derived from an EMBL/GenBank/DDBJ whole genome shotgun (WGS) entry which is preliminary data.</text>
</comment>
<dbReference type="Proteomes" id="UP001143910">
    <property type="component" value="Unassembled WGS sequence"/>
</dbReference>
<keyword evidence="2" id="KW-1185">Reference proteome</keyword>
<reference evidence="1" key="1">
    <citation type="submission" date="2022-08" db="EMBL/GenBank/DDBJ databases">
        <title>Genome Sequence of Lecanicillium fungicola.</title>
        <authorList>
            <person name="Buettner E."/>
        </authorList>
    </citation>
    <scope>NUCLEOTIDE SEQUENCE</scope>
    <source>
        <strain evidence="1">Babe33</strain>
    </source>
</reference>
<evidence type="ECO:0000313" key="2">
    <source>
        <dbReference type="Proteomes" id="UP001143910"/>
    </source>
</evidence>
<sequence>MTDVLAVISAATRLAAWAVELMGVVEDLKEASTELESYRQQLNDLKKLATSISENPVLQTDEIQGCIKSILDLKQDKLATITTKNKVQRVIYFRSHDKTISKVFAELEQRKLSLSLAINVAGSNTLQGIQCSITALSEATKNEGGAGIIENLDIGGGDVTVGLQAVGNVPVEDIRNTTIIRDLDIRGPGKKIVGADVRVSGHRPARSRINLGNLVGHISNIRVISDGPSVVGANLTWPDSPTDTQ</sequence>
<protein>
    <submittedName>
        <fullName evidence="1">Uncharacterized protein</fullName>
    </submittedName>
</protein>
<dbReference type="EMBL" id="JANJQO010000009">
    <property type="protein sequence ID" value="KAJ2984013.1"/>
    <property type="molecule type" value="Genomic_DNA"/>
</dbReference>
<name>A0ACC1NXY6_9HYPO</name>
<gene>
    <name evidence="1" type="ORF">NQ176_g259</name>
</gene>
<evidence type="ECO:0000313" key="1">
    <source>
        <dbReference type="EMBL" id="KAJ2984013.1"/>
    </source>
</evidence>
<proteinExistence type="predicted"/>
<accession>A0ACC1NXY6</accession>